<evidence type="ECO:0000256" key="6">
    <source>
        <dbReference type="ARBA" id="ARBA00022692"/>
    </source>
</evidence>
<keyword evidence="6 14" id="KW-0812">Transmembrane</keyword>
<evidence type="ECO:0000313" key="17">
    <source>
        <dbReference type="Proteomes" id="UP000607653"/>
    </source>
</evidence>
<evidence type="ECO:0000256" key="9">
    <source>
        <dbReference type="ARBA" id="ARBA00022989"/>
    </source>
</evidence>
<evidence type="ECO:0000256" key="1">
    <source>
        <dbReference type="ARBA" id="ARBA00004236"/>
    </source>
</evidence>
<dbReference type="FunFam" id="3.80.10.10:FF:000111">
    <property type="entry name" value="LRR receptor-like serine/threonine-protein kinase ERECTA"/>
    <property type="match status" value="1"/>
</dbReference>
<dbReference type="Pfam" id="PF00560">
    <property type="entry name" value="LRR_1"/>
    <property type="match status" value="2"/>
</dbReference>
<evidence type="ECO:0000256" key="5">
    <source>
        <dbReference type="ARBA" id="ARBA00022614"/>
    </source>
</evidence>
<reference evidence="16 17" key="1">
    <citation type="journal article" date="2020" name="Mol. Biol. Evol.">
        <title>Distinct Expression and Methylation Patterns for Genes with Different Fates following a Single Whole-Genome Duplication in Flowering Plants.</title>
        <authorList>
            <person name="Shi T."/>
            <person name="Rahmani R.S."/>
            <person name="Gugger P.F."/>
            <person name="Wang M."/>
            <person name="Li H."/>
            <person name="Zhang Y."/>
            <person name="Li Z."/>
            <person name="Wang Q."/>
            <person name="Van de Peer Y."/>
            <person name="Marchal K."/>
            <person name="Chen J."/>
        </authorList>
    </citation>
    <scope>NUCLEOTIDE SEQUENCE [LARGE SCALE GENOMIC DNA]</scope>
    <source>
        <tissue evidence="16">Leaf</tissue>
    </source>
</reference>
<evidence type="ECO:0000256" key="3">
    <source>
        <dbReference type="ARBA" id="ARBA00009592"/>
    </source>
</evidence>
<feature type="transmembrane region" description="Helical" evidence="14">
    <location>
        <begin position="371"/>
        <end position="394"/>
    </location>
</feature>
<comment type="caution">
    <text evidence="16">The sequence shown here is derived from an EMBL/GenBank/DDBJ whole genome shotgun (WGS) entry which is preliminary data.</text>
</comment>
<evidence type="ECO:0008006" key="18">
    <source>
        <dbReference type="Google" id="ProtNLM"/>
    </source>
</evidence>
<sequence length="417" mass="46061">MSLLVNTVFLILVGQLNMLQALLPITSNDMATEETPSFLCKLKFLQILDLSDNQLSGPIPRCLGNFSNSLSVLKLRGNNFHGTIPFEFPKGNSLRTFDLNGNKLTGQLPKSLVNCLKLEVLDFGNNQIEDTFPHWLGSLPELQVLVLRANKFHGSIGRPEIDASFAKFSIIDLSFNNFTSKLPAEYFSSWKAMAIGNKNKSEAKYVGDGYYQDSVTVMNKGLEMKLVRIFTVFKAIDFSHNRFEGEIPEILGNLGSLIVLNLSSNSLTGSIPPSFGKLTSLESLDLSGNKLAGRIPPELRSLTFLAVLNLSNNLLEGLIPQGLQFDTFTNNSYEGNLGLCGFPLSKRCEDDVVVDHSPPMETEDSGSEFDWTAMSIGFGCGLAIGVVTGIIILWNELEYLVRTIRIKYLISRKQSIN</sequence>
<dbReference type="Gene3D" id="3.80.10.10">
    <property type="entry name" value="Ribonuclease Inhibitor"/>
    <property type="match status" value="1"/>
</dbReference>
<evidence type="ECO:0000256" key="10">
    <source>
        <dbReference type="ARBA" id="ARBA00023136"/>
    </source>
</evidence>
<evidence type="ECO:0000256" key="2">
    <source>
        <dbReference type="ARBA" id="ARBA00004479"/>
    </source>
</evidence>
<dbReference type="PANTHER" id="PTHR27004:SF428">
    <property type="entry name" value="OS01G0160600 PROTEIN"/>
    <property type="match status" value="1"/>
</dbReference>
<dbReference type="SMART" id="SM00369">
    <property type="entry name" value="LRR_TYP"/>
    <property type="match status" value="4"/>
</dbReference>
<dbReference type="SUPFAM" id="SSF52058">
    <property type="entry name" value="L domain-like"/>
    <property type="match status" value="1"/>
</dbReference>
<keyword evidence="17" id="KW-1185">Reference proteome</keyword>
<evidence type="ECO:0000256" key="4">
    <source>
        <dbReference type="ARBA" id="ARBA00022475"/>
    </source>
</evidence>
<dbReference type="InterPro" id="IPR001611">
    <property type="entry name" value="Leu-rich_rpt"/>
</dbReference>
<keyword evidence="12" id="KW-0325">Glycoprotein</keyword>
<dbReference type="Pfam" id="PF13855">
    <property type="entry name" value="LRR_8"/>
    <property type="match status" value="2"/>
</dbReference>
<dbReference type="PANTHER" id="PTHR27004">
    <property type="entry name" value="RECEPTOR-LIKE PROTEIN 12 ISOFORM X1"/>
    <property type="match status" value="1"/>
</dbReference>
<keyword evidence="9 14" id="KW-1133">Transmembrane helix</keyword>
<organism evidence="16 17">
    <name type="scientific">Nelumbo nucifera</name>
    <name type="common">Sacred lotus</name>
    <dbReference type="NCBI Taxonomy" id="4432"/>
    <lineage>
        <taxon>Eukaryota</taxon>
        <taxon>Viridiplantae</taxon>
        <taxon>Streptophyta</taxon>
        <taxon>Embryophyta</taxon>
        <taxon>Tracheophyta</taxon>
        <taxon>Spermatophyta</taxon>
        <taxon>Magnoliopsida</taxon>
        <taxon>Proteales</taxon>
        <taxon>Nelumbonaceae</taxon>
        <taxon>Nelumbo</taxon>
    </lineage>
</organism>
<keyword evidence="5" id="KW-0433">Leucine-rich repeat</keyword>
<evidence type="ECO:0000256" key="15">
    <source>
        <dbReference type="SAM" id="SignalP"/>
    </source>
</evidence>
<feature type="chain" id="PRO_5032507242" description="Receptor-like protein 12" evidence="15">
    <location>
        <begin position="22"/>
        <end position="417"/>
    </location>
</feature>
<comment type="subcellular location">
    <subcellularLocation>
        <location evidence="1">Cell membrane</location>
    </subcellularLocation>
    <subcellularLocation>
        <location evidence="13">Endomembrane system</location>
        <topology evidence="13">Single-pass membrane protein</topology>
    </subcellularLocation>
    <subcellularLocation>
        <location evidence="2">Membrane</location>
        <topology evidence="2">Single-pass type I membrane protein</topology>
    </subcellularLocation>
</comment>
<evidence type="ECO:0000256" key="12">
    <source>
        <dbReference type="ARBA" id="ARBA00023180"/>
    </source>
</evidence>
<evidence type="ECO:0000256" key="14">
    <source>
        <dbReference type="SAM" id="Phobius"/>
    </source>
</evidence>
<keyword evidence="7 15" id="KW-0732">Signal</keyword>
<evidence type="ECO:0000256" key="7">
    <source>
        <dbReference type="ARBA" id="ARBA00022729"/>
    </source>
</evidence>
<keyword evidence="4" id="KW-1003">Cell membrane</keyword>
<dbReference type="FunFam" id="3.80.10.10:FF:000041">
    <property type="entry name" value="LRR receptor-like serine/threonine-protein kinase ERECTA"/>
    <property type="match status" value="1"/>
</dbReference>
<keyword evidence="8" id="KW-0677">Repeat</keyword>
<evidence type="ECO:0000256" key="11">
    <source>
        <dbReference type="ARBA" id="ARBA00023170"/>
    </source>
</evidence>
<evidence type="ECO:0000256" key="8">
    <source>
        <dbReference type="ARBA" id="ARBA00022737"/>
    </source>
</evidence>
<dbReference type="InterPro" id="IPR032675">
    <property type="entry name" value="LRR_dom_sf"/>
</dbReference>
<protein>
    <recommendedName>
        <fullName evidence="18">Receptor-like protein 12</fullName>
    </recommendedName>
</protein>
<dbReference type="PRINTS" id="PR00019">
    <property type="entry name" value="LEURICHRPT"/>
</dbReference>
<evidence type="ECO:0000313" key="16">
    <source>
        <dbReference type="EMBL" id="DAD43521.1"/>
    </source>
</evidence>
<keyword evidence="11" id="KW-0675">Receptor</keyword>
<proteinExistence type="inferred from homology"/>
<comment type="similarity">
    <text evidence="3">Belongs to the RLP family.</text>
</comment>
<feature type="signal peptide" evidence="15">
    <location>
        <begin position="1"/>
        <end position="21"/>
    </location>
</feature>
<name>A0A822ZIR4_NELNU</name>
<dbReference type="GO" id="GO:0005886">
    <property type="term" value="C:plasma membrane"/>
    <property type="evidence" value="ECO:0007669"/>
    <property type="project" value="UniProtKB-SubCell"/>
</dbReference>
<keyword evidence="10 14" id="KW-0472">Membrane</keyword>
<dbReference type="AlphaFoldDB" id="A0A822ZIR4"/>
<dbReference type="EMBL" id="DUZY01000006">
    <property type="protein sequence ID" value="DAD43521.1"/>
    <property type="molecule type" value="Genomic_DNA"/>
</dbReference>
<dbReference type="Proteomes" id="UP000607653">
    <property type="component" value="Unassembled WGS sequence"/>
</dbReference>
<dbReference type="InterPro" id="IPR003591">
    <property type="entry name" value="Leu-rich_rpt_typical-subtyp"/>
</dbReference>
<evidence type="ECO:0000256" key="13">
    <source>
        <dbReference type="ARBA" id="ARBA00037847"/>
    </source>
</evidence>
<accession>A0A822ZIR4</accession>
<gene>
    <name evidence="16" type="ORF">HUJ06_001751</name>
</gene>